<evidence type="ECO:0000256" key="5">
    <source>
        <dbReference type="SAM" id="MobiDB-lite"/>
    </source>
</evidence>
<keyword evidence="3" id="KW-0378">Hydrolase</keyword>
<dbReference type="RefSeq" id="WP_172443342.1">
    <property type="nucleotide sequence ID" value="NZ_MQUC01000003.1"/>
</dbReference>
<dbReference type="GO" id="GO:0006508">
    <property type="term" value="P:proteolysis"/>
    <property type="evidence" value="ECO:0007669"/>
    <property type="project" value="UniProtKB-KW"/>
</dbReference>
<evidence type="ECO:0000259" key="6">
    <source>
        <dbReference type="PROSITE" id="PS51935"/>
    </source>
</evidence>
<evidence type="ECO:0000256" key="3">
    <source>
        <dbReference type="ARBA" id="ARBA00022801"/>
    </source>
</evidence>
<keyword evidence="4" id="KW-0788">Thiol protease</keyword>
<evidence type="ECO:0000256" key="2">
    <source>
        <dbReference type="ARBA" id="ARBA00022670"/>
    </source>
</evidence>
<dbReference type="InterPro" id="IPR051202">
    <property type="entry name" value="Peptidase_C40"/>
</dbReference>
<evidence type="ECO:0000313" key="7">
    <source>
        <dbReference type="EMBL" id="PRP67306.1"/>
    </source>
</evidence>
<comment type="caution">
    <text evidence="7">The sequence shown here is derived from an EMBL/GenBank/DDBJ whole genome shotgun (WGS) entry which is preliminary data.</text>
</comment>
<dbReference type="InterPro" id="IPR038765">
    <property type="entry name" value="Papain-like_cys_pep_sf"/>
</dbReference>
<reference evidence="7 8" key="1">
    <citation type="submission" date="2016-11" db="EMBL/GenBank/DDBJ databases">
        <title>Trade-off between light-utilization and light-protection in marine flavobacteria.</title>
        <authorList>
            <person name="Kumagai Y."/>
        </authorList>
    </citation>
    <scope>NUCLEOTIDE SEQUENCE [LARGE SCALE GENOMIC DNA]</scope>
    <source>
        <strain evidence="7 8">JCM 17109</strain>
    </source>
</reference>
<dbReference type="Pfam" id="PF00877">
    <property type="entry name" value="NLPC_P60"/>
    <property type="match status" value="1"/>
</dbReference>
<dbReference type="Gene3D" id="3.90.1720.10">
    <property type="entry name" value="endopeptidase domain like (from Nostoc punctiforme)"/>
    <property type="match status" value="1"/>
</dbReference>
<dbReference type="InterPro" id="IPR000064">
    <property type="entry name" value="NLP_P60_dom"/>
</dbReference>
<sequence>MSFLLVFTAALVSCGSQKPQVITTKAEAQELSSQDRTTQNTNVVPTRSRRKETTSDEIESEINEEEIAESTESLTTIDAAIQYAMEYQGTRYRYGGSTNKGMDCSGLINVSFDKAGEQVPRTSMSLFQATQPIDIKEIQKGDLMFFATGRDRKKINHVALVTEVTPAEIRFIHATVSQGVTISSLNEPYWLGKYLSSGRLF</sequence>
<gene>
    <name evidence="7" type="ORF">BST86_09455</name>
</gene>
<feature type="region of interest" description="Disordered" evidence="5">
    <location>
        <begin position="29"/>
        <end position="60"/>
    </location>
</feature>
<name>A0A2S9WVB1_9FLAO</name>
<feature type="domain" description="NlpC/P60" evidence="6">
    <location>
        <begin position="74"/>
        <end position="201"/>
    </location>
</feature>
<feature type="compositionally biased region" description="Polar residues" evidence="5">
    <location>
        <begin position="30"/>
        <end position="45"/>
    </location>
</feature>
<dbReference type="GO" id="GO:0008234">
    <property type="term" value="F:cysteine-type peptidase activity"/>
    <property type="evidence" value="ECO:0007669"/>
    <property type="project" value="UniProtKB-KW"/>
</dbReference>
<protein>
    <recommendedName>
        <fullName evidence="6">NlpC/P60 domain-containing protein</fullName>
    </recommendedName>
</protein>
<dbReference type="PANTHER" id="PTHR47053:SF1">
    <property type="entry name" value="MUREIN DD-ENDOPEPTIDASE MEPH-RELATED"/>
    <property type="match status" value="1"/>
</dbReference>
<keyword evidence="8" id="KW-1185">Reference proteome</keyword>
<dbReference type="EMBL" id="MQUC01000003">
    <property type="protein sequence ID" value="PRP67306.1"/>
    <property type="molecule type" value="Genomic_DNA"/>
</dbReference>
<evidence type="ECO:0000256" key="4">
    <source>
        <dbReference type="ARBA" id="ARBA00022807"/>
    </source>
</evidence>
<dbReference type="SUPFAM" id="SSF54001">
    <property type="entry name" value="Cysteine proteinases"/>
    <property type="match status" value="1"/>
</dbReference>
<evidence type="ECO:0000256" key="1">
    <source>
        <dbReference type="ARBA" id="ARBA00007074"/>
    </source>
</evidence>
<comment type="similarity">
    <text evidence="1">Belongs to the peptidase C40 family.</text>
</comment>
<evidence type="ECO:0000313" key="8">
    <source>
        <dbReference type="Proteomes" id="UP000239532"/>
    </source>
</evidence>
<dbReference type="PANTHER" id="PTHR47053">
    <property type="entry name" value="MUREIN DD-ENDOPEPTIDASE MEPH-RELATED"/>
    <property type="match status" value="1"/>
</dbReference>
<proteinExistence type="inferred from homology"/>
<dbReference type="PROSITE" id="PS51935">
    <property type="entry name" value="NLPC_P60"/>
    <property type="match status" value="1"/>
</dbReference>
<organism evidence="7 8">
    <name type="scientific">Nonlabens agnitus</name>
    <dbReference type="NCBI Taxonomy" id="870484"/>
    <lineage>
        <taxon>Bacteria</taxon>
        <taxon>Pseudomonadati</taxon>
        <taxon>Bacteroidota</taxon>
        <taxon>Flavobacteriia</taxon>
        <taxon>Flavobacteriales</taxon>
        <taxon>Flavobacteriaceae</taxon>
        <taxon>Nonlabens</taxon>
    </lineage>
</organism>
<dbReference type="Proteomes" id="UP000239532">
    <property type="component" value="Unassembled WGS sequence"/>
</dbReference>
<keyword evidence="2" id="KW-0645">Protease</keyword>
<accession>A0A2S9WVB1</accession>
<dbReference type="AlphaFoldDB" id="A0A2S9WVB1"/>